<keyword evidence="2 3" id="KW-0129">CBS domain</keyword>
<evidence type="ECO:0000256" key="2">
    <source>
        <dbReference type="ARBA" id="ARBA00023122"/>
    </source>
</evidence>
<dbReference type="Pfam" id="PF01595">
    <property type="entry name" value="CNNM"/>
    <property type="match status" value="1"/>
</dbReference>
<dbReference type="PROSITE" id="PS51846">
    <property type="entry name" value="CNNM"/>
    <property type="match status" value="1"/>
</dbReference>
<evidence type="ECO:0000256" key="4">
    <source>
        <dbReference type="PROSITE-ProRule" id="PRU01193"/>
    </source>
</evidence>
<evidence type="ECO:0000256" key="3">
    <source>
        <dbReference type="PROSITE-ProRule" id="PRU00703"/>
    </source>
</evidence>
<dbReference type="InterPro" id="IPR046342">
    <property type="entry name" value="CBS_dom_sf"/>
</dbReference>
<name>A0A858U677_9MOLU</name>
<evidence type="ECO:0000259" key="7">
    <source>
        <dbReference type="PROSITE" id="PS51846"/>
    </source>
</evidence>
<gene>
    <name evidence="8" type="ORF">HGG69_00250</name>
</gene>
<evidence type="ECO:0000313" key="8">
    <source>
        <dbReference type="EMBL" id="QJG66765.1"/>
    </source>
</evidence>
<feature type="transmembrane region" description="Helical" evidence="5">
    <location>
        <begin position="116"/>
        <end position="136"/>
    </location>
</feature>
<keyword evidence="4 5" id="KW-0812">Transmembrane</keyword>
<organism evidence="8 9">
    <name type="scientific">Mycoplasma phocoenae</name>
    <dbReference type="NCBI Taxonomy" id="754517"/>
    <lineage>
        <taxon>Bacteria</taxon>
        <taxon>Bacillati</taxon>
        <taxon>Mycoplasmatota</taxon>
        <taxon>Mollicutes</taxon>
        <taxon>Mycoplasmataceae</taxon>
        <taxon>Mycoplasma</taxon>
    </lineage>
</organism>
<dbReference type="SUPFAM" id="SSF54631">
    <property type="entry name" value="CBS-domain pair"/>
    <property type="match status" value="1"/>
</dbReference>
<dbReference type="RefSeq" id="WP_169604816.1">
    <property type="nucleotide sequence ID" value="NZ_CP051481.1"/>
</dbReference>
<evidence type="ECO:0000256" key="5">
    <source>
        <dbReference type="SAM" id="Phobius"/>
    </source>
</evidence>
<proteinExistence type="predicted"/>
<accession>A0A858U677</accession>
<evidence type="ECO:0000313" key="9">
    <source>
        <dbReference type="Proteomes" id="UP000501060"/>
    </source>
</evidence>
<feature type="transmembrane region" description="Helical" evidence="5">
    <location>
        <begin position="24"/>
        <end position="44"/>
    </location>
</feature>
<dbReference type="Pfam" id="PF00571">
    <property type="entry name" value="CBS"/>
    <property type="match status" value="2"/>
</dbReference>
<dbReference type="Proteomes" id="UP000501060">
    <property type="component" value="Chromosome"/>
</dbReference>
<dbReference type="GO" id="GO:0005886">
    <property type="term" value="C:plasma membrane"/>
    <property type="evidence" value="ECO:0007669"/>
    <property type="project" value="TreeGrafter"/>
</dbReference>
<keyword evidence="1" id="KW-0677">Repeat</keyword>
<keyword evidence="4 5" id="KW-0472">Membrane</keyword>
<dbReference type="InterPro" id="IPR002550">
    <property type="entry name" value="CNNM"/>
</dbReference>
<dbReference type="PANTHER" id="PTHR22777:SF17">
    <property type="entry name" value="UPF0053 PROTEIN SLL0260"/>
    <property type="match status" value="1"/>
</dbReference>
<dbReference type="KEGG" id="mphe:HGG69_00250"/>
<feature type="domain" description="CBS" evidence="6">
    <location>
        <begin position="222"/>
        <end position="279"/>
    </location>
</feature>
<dbReference type="Gene3D" id="3.10.580.10">
    <property type="entry name" value="CBS-domain"/>
    <property type="match status" value="1"/>
</dbReference>
<sequence length="429" mass="48167">MTEDSQNLFLLTANAANSQTPSSVAIQVVLLCVLILLLITSAIVSGCETAYTSISLPKIENMIEKQERGAKLIKKHFTSFNQTLSTILFINNLVNIASSTLTAYILGSWLGEGSNLVPIISTVVLTPIIVVFSEILPKLLAKQHTIGYLKIFVYFIHVLYIISWPITFVISKLGKEVLVTNSEDEIKSIINIASDEGVLETNESILTQNALDLDSTKINSHYVKLKDVTCIGANASLKEAFEVFEKTQYSRLPIMKDNMLIGIVHLKDIFNKKTGRVIAYLKPVPTISVHSSLSSALEKMRLNRVQMAFVTPNNSSNEIKGIITIEDIIEELVGEIYDEFDNDEDIYEISLQKSRTKGSINLKTLFKQLDIENEINENEEEMEVADWLSMKLGHNIRKHDRFVLDDEIAFKVLENDDNNDNIIIEINIL</sequence>
<protein>
    <submittedName>
        <fullName evidence="8">DUF21 domain-containing protein</fullName>
    </submittedName>
</protein>
<dbReference type="SMART" id="SM00116">
    <property type="entry name" value="CBS"/>
    <property type="match status" value="2"/>
</dbReference>
<dbReference type="PROSITE" id="PS51371">
    <property type="entry name" value="CBS"/>
    <property type="match status" value="2"/>
</dbReference>
<keyword evidence="9" id="KW-1185">Reference proteome</keyword>
<keyword evidence="4 5" id="KW-1133">Transmembrane helix</keyword>
<dbReference type="InterPro" id="IPR000644">
    <property type="entry name" value="CBS_dom"/>
</dbReference>
<feature type="transmembrane region" description="Helical" evidence="5">
    <location>
        <begin position="148"/>
        <end position="170"/>
    </location>
</feature>
<evidence type="ECO:0000259" key="6">
    <source>
        <dbReference type="PROSITE" id="PS51371"/>
    </source>
</evidence>
<evidence type="ECO:0000256" key="1">
    <source>
        <dbReference type="ARBA" id="ARBA00022737"/>
    </source>
</evidence>
<dbReference type="AlphaFoldDB" id="A0A858U677"/>
<dbReference type="PANTHER" id="PTHR22777">
    <property type="entry name" value="HEMOLYSIN-RELATED"/>
    <property type="match status" value="1"/>
</dbReference>
<feature type="domain" description="CNNM transmembrane" evidence="7">
    <location>
        <begin position="23"/>
        <end position="203"/>
    </location>
</feature>
<reference evidence="8 9" key="1">
    <citation type="submission" date="2020-04" db="EMBL/GenBank/DDBJ databases">
        <title>Novel Mycoplasma species detected in Phocoena phocoena (harbor porpoise) from the USA.</title>
        <authorList>
            <person name="Volokhov D.V."/>
        </authorList>
    </citation>
    <scope>NUCLEOTIDE SEQUENCE [LARGE SCALE GENOMIC DNA]</scope>
    <source>
        <strain evidence="8 9">Phocoena C-264-GEN</strain>
    </source>
</reference>
<feature type="transmembrane region" description="Helical" evidence="5">
    <location>
        <begin position="84"/>
        <end position="110"/>
    </location>
</feature>
<feature type="domain" description="CBS" evidence="6">
    <location>
        <begin position="280"/>
        <end position="339"/>
    </location>
</feature>
<dbReference type="EMBL" id="CP051481">
    <property type="protein sequence ID" value="QJG66765.1"/>
    <property type="molecule type" value="Genomic_DNA"/>
</dbReference>